<organism evidence="3 4">
    <name type="scientific">Geodia barretti</name>
    <name type="common">Barrett's horny sponge</name>
    <dbReference type="NCBI Taxonomy" id="519541"/>
    <lineage>
        <taxon>Eukaryota</taxon>
        <taxon>Metazoa</taxon>
        <taxon>Porifera</taxon>
        <taxon>Demospongiae</taxon>
        <taxon>Heteroscleromorpha</taxon>
        <taxon>Tetractinellida</taxon>
        <taxon>Astrophorina</taxon>
        <taxon>Geodiidae</taxon>
        <taxon>Geodia</taxon>
    </lineage>
</organism>
<sequence length="173" mass="18722">MSRSVIAGLVLLLSATSVVGTGDANSTECVSQQELAAVKAEMERRVDQLYSQLHYWQSVNVDNIYRNYCSSSNDSGSLVPPVVTEDRKNCGEDSAVIAVSTVSLLLIVSLTIALVIQCVLIIRMRSFGTKSSKNESDQIYDEIPAVTKATDVHVSLNDAYAMASLRKNSNSSI</sequence>
<evidence type="ECO:0000313" key="4">
    <source>
        <dbReference type="Proteomes" id="UP001174909"/>
    </source>
</evidence>
<feature type="transmembrane region" description="Helical" evidence="1">
    <location>
        <begin position="95"/>
        <end position="122"/>
    </location>
</feature>
<evidence type="ECO:0000256" key="2">
    <source>
        <dbReference type="SAM" id="SignalP"/>
    </source>
</evidence>
<protein>
    <submittedName>
        <fullName evidence="3">Uncharacterized protein</fullName>
    </submittedName>
</protein>
<feature type="chain" id="PRO_5041260004" evidence="2">
    <location>
        <begin position="21"/>
        <end position="173"/>
    </location>
</feature>
<proteinExistence type="predicted"/>
<comment type="caution">
    <text evidence="3">The sequence shown here is derived from an EMBL/GenBank/DDBJ whole genome shotgun (WGS) entry which is preliminary data.</text>
</comment>
<keyword evidence="2" id="KW-0732">Signal</keyword>
<gene>
    <name evidence="3" type="ORF">GBAR_LOCUS7007</name>
</gene>
<evidence type="ECO:0000256" key="1">
    <source>
        <dbReference type="SAM" id="Phobius"/>
    </source>
</evidence>
<keyword evidence="1" id="KW-1133">Transmembrane helix</keyword>
<dbReference type="AlphaFoldDB" id="A0AA35RHA9"/>
<evidence type="ECO:0000313" key="3">
    <source>
        <dbReference type="EMBL" id="CAI8010681.1"/>
    </source>
</evidence>
<keyword evidence="1" id="KW-0812">Transmembrane</keyword>
<dbReference type="EMBL" id="CASHTH010001057">
    <property type="protein sequence ID" value="CAI8010681.1"/>
    <property type="molecule type" value="Genomic_DNA"/>
</dbReference>
<accession>A0AA35RHA9</accession>
<keyword evidence="4" id="KW-1185">Reference proteome</keyword>
<dbReference type="Proteomes" id="UP001174909">
    <property type="component" value="Unassembled WGS sequence"/>
</dbReference>
<name>A0AA35RHA9_GEOBA</name>
<keyword evidence="1" id="KW-0472">Membrane</keyword>
<feature type="signal peptide" evidence="2">
    <location>
        <begin position="1"/>
        <end position="20"/>
    </location>
</feature>
<reference evidence="3" key="1">
    <citation type="submission" date="2023-03" db="EMBL/GenBank/DDBJ databases">
        <authorList>
            <person name="Steffen K."/>
            <person name="Cardenas P."/>
        </authorList>
    </citation>
    <scope>NUCLEOTIDE SEQUENCE</scope>
</reference>